<dbReference type="Pfam" id="PF20329">
    <property type="entry name" value="DUF6624"/>
    <property type="match status" value="1"/>
</dbReference>
<reference evidence="2 3" key="1">
    <citation type="submission" date="2015-10" db="EMBL/GenBank/DDBJ databases">
        <title>Draft genome sequence of Streptomyces yokosukanensis DSM 40224, type strain for the species Streptomyces yokosukanensis.</title>
        <authorList>
            <person name="Ruckert C."/>
            <person name="Winkler A."/>
            <person name="Kalinowski J."/>
            <person name="Kampfer P."/>
            <person name="Glaeser S."/>
        </authorList>
    </citation>
    <scope>NUCLEOTIDE SEQUENCE [LARGE SCALE GENOMIC DNA]</scope>
    <source>
        <strain evidence="2 3">DSM 40224</strain>
    </source>
</reference>
<evidence type="ECO:0000256" key="1">
    <source>
        <dbReference type="SAM" id="MobiDB-lite"/>
    </source>
</evidence>
<comment type="caution">
    <text evidence="2">The sequence shown here is derived from an EMBL/GenBank/DDBJ whole genome shotgun (WGS) entry which is preliminary data.</text>
</comment>
<name>A0A101NZC0_9ACTN</name>
<dbReference type="Proteomes" id="UP000053127">
    <property type="component" value="Unassembled WGS sequence"/>
</dbReference>
<protein>
    <submittedName>
        <fullName evidence="2">Uncharacterized protein</fullName>
    </submittedName>
</protein>
<dbReference type="EMBL" id="LMWN01000040">
    <property type="protein sequence ID" value="KUN02071.1"/>
    <property type="molecule type" value="Genomic_DNA"/>
</dbReference>
<dbReference type="InterPro" id="IPR046732">
    <property type="entry name" value="DUF6624"/>
</dbReference>
<dbReference type="AlphaFoldDB" id="A0A101NZC0"/>
<evidence type="ECO:0000313" key="2">
    <source>
        <dbReference type="EMBL" id="KUN02071.1"/>
    </source>
</evidence>
<keyword evidence="3" id="KW-1185">Reference proteome</keyword>
<gene>
    <name evidence="2" type="ORF">AQI95_28745</name>
</gene>
<proteinExistence type="predicted"/>
<sequence>MKRPDLANELKERQERDQTARHRMLESRLPEDSAAVRAIDMDNTAWLKAVVSAHGWPGVDLVGEEGADAAWLITQHADHDTQFQRRALELLTHAALAGDVPARHFALLTDRVRVADGPQVYGTQYEQDGAGNVVGAYLVEDPERLDERRMALGLEPQDVYDRQLRAVHERN</sequence>
<accession>A0A101NZC0</accession>
<evidence type="ECO:0000313" key="3">
    <source>
        <dbReference type="Proteomes" id="UP000053127"/>
    </source>
</evidence>
<dbReference type="RefSeq" id="WP_067130022.1">
    <property type="nucleotide sequence ID" value="NZ_KQ948217.1"/>
</dbReference>
<feature type="region of interest" description="Disordered" evidence="1">
    <location>
        <begin position="1"/>
        <end position="20"/>
    </location>
</feature>
<dbReference type="STRING" id="67386.AQI95_28745"/>
<organism evidence="2 3">
    <name type="scientific">Streptomyces yokosukanensis</name>
    <dbReference type="NCBI Taxonomy" id="67386"/>
    <lineage>
        <taxon>Bacteria</taxon>
        <taxon>Bacillati</taxon>
        <taxon>Actinomycetota</taxon>
        <taxon>Actinomycetes</taxon>
        <taxon>Kitasatosporales</taxon>
        <taxon>Streptomycetaceae</taxon>
        <taxon>Streptomyces</taxon>
    </lineage>
</organism>
<dbReference type="OrthoDB" id="22038at2"/>